<dbReference type="EMBL" id="MU004236">
    <property type="protein sequence ID" value="KAF2668731.1"/>
    <property type="molecule type" value="Genomic_DNA"/>
</dbReference>
<name>A0A6A6UAV6_9PEZI</name>
<keyword evidence="4" id="KW-1185">Reference proteome</keyword>
<evidence type="ECO:0000256" key="1">
    <source>
        <dbReference type="ARBA" id="ARBA00022737"/>
    </source>
</evidence>
<reference evidence="3" key="1">
    <citation type="journal article" date="2020" name="Stud. Mycol.">
        <title>101 Dothideomycetes genomes: a test case for predicting lifestyles and emergence of pathogens.</title>
        <authorList>
            <person name="Haridas S."/>
            <person name="Albert R."/>
            <person name="Binder M."/>
            <person name="Bloem J."/>
            <person name="Labutti K."/>
            <person name="Salamov A."/>
            <person name="Andreopoulos B."/>
            <person name="Baker S."/>
            <person name="Barry K."/>
            <person name="Bills G."/>
            <person name="Bluhm B."/>
            <person name="Cannon C."/>
            <person name="Castanera R."/>
            <person name="Culley D."/>
            <person name="Daum C."/>
            <person name="Ezra D."/>
            <person name="Gonzalez J."/>
            <person name="Henrissat B."/>
            <person name="Kuo A."/>
            <person name="Liang C."/>
            <person name="Lipzen A."/>
            <person name="Lutzoni F."/>
            <person name="Magnuson J."/>
            <person name="Mondo S."/>
            <person name="Nolan M."/>
            <person name="Ohm R."/>
            <person name="Pangilinan J."/>
            <person name="Park H.-J."/>
            <person name="Ramirez L."/>
            <person name="Alfaro M."/>
            <person name="Sun H."/>
            <person name="Tritt A."/>
            <person name="Yoshinaga Y."/>
            <person name="Zwiers L.-H."/>
            <person name="Turgeon B."/>
            <person name="Goodwin S."/>
            <person name="Spatafora J."/>
            <person name="Crous P."/>
            <person name="Grigoriev I."/>
        </authorList>
    </citation>
    <scope>NUCLEOTIDE SEQUENCE</scope>
    <source>
        <strain evidence="3">CBS 115976</strain>
    </source>
</reference>
<proteinExistence type="predicted"/>
<dbReference type="Proteomes" id="UP000799302">
    <property type="component" value="Unassembled WGS sequence"/>
</dbReference>
<dbReference type="PANTHER" id="PTHR45964">
    <property type="entry name" value="WSCD FAMILY MEMBER CG9164"/>
    <property type="match status" value="1"/>
</dbReference>
<gene>
    <name evidence="3" type="ORF">BT63DRAFT_471824</name>
</gene>
<dbReference type="SMART" id="SM00321">
    <property type="entry name" value="WSC"/>
    <property type="match status" value="2"/>
</dbReference>
<dbReference type="InterPro" id="IPR051589">
    <property type="entry name" value="Sialate-O-sulfotransferase"/>
</dbReference>
<dbReference type="InterPro" id="IPR002889">
    <property type="entry name" value="WSC_carb-bd"/>
</dbReference>
<organism evidence="3 4">
    <name type="scientific">Microthyrium microscopicum</name>
    <dbReference type="NCBI Taxonomy" id="703497"/>
    <lineage>
        <taxon>Eukaryota</taxon>
        <taxon>Fungi</taxon>
        <taxon>Dikarya</taxon>
        <taxon>Ascomycota</taxon>
        <taxon>Pezizomycotina</taxon>
        <taxon>Dothideomycetes</taxon>
        <taxon>Dothideomycetes incertae sedis</taxon>
        <taxon>Microthyriales</taxon>
        <taxon>Microthyriaceae</taxon>
        <taxon>Microthyrium</taxon>
    </lineage>
</organism>
<dbReference type="PROSITE" id="PS51212">
    <property type="entry name" value="WSC"/>
    <property type="match status" value="2"/>
</dbReference>
<evidence type="ECO:0000313" key="3">
    <source>
        <dbReference type="EMBL" id="KAF2668731.1"/>
    </source>
</evidence>
<evidence type="ECO:0000313" key="4">
    <source>
        <dbReference type="Proteomes" id="UP000799302"/>
    </source>
</evidence>
<dbReference type="OrthoDB" id="2019572at2759"/>
<protein>
    <submittedName>
        <fullName evidence="3">WSC-domain-containing protein</fullName>
    </submittedName>
</protein>
<dbReference type="Pfam" id="PF01822">
    <property type="entry name" value="WSC"/>
    <property type="match status" value="2"/>
</dbReference>
<feature type="domain" description="WSC" evidence="2">
    <location>
        <begin position="1"/>
        <end position="89"/>
    </location>
</feature>
<dbReference type="AlphaFoldDB" id="A0A6A6UAV6"/>
<dbReference type="PANTHER" id="PTHR45964:SF5">
    <property type="entry name" value="WSCD FAMILY MEMBER CG9164"/>
    <property type="match status" value="1"/>
</dbReference>
<feature type="domain" description="WSC" evidence="2">
    <location>
        <begin position="106"/>
        <end position="202"/>
    </location>
</feature>
<sequence length="203" mass="21267">MPTIAGDLTSMSAGAGVDGNTLTPQNCLDACEAQGFNLGGLEFGRECFCGNTIMGNNRPIDIGNCNMPCANSSERICGGAGAFDLYILDSYPFTEGPAAPIGSYNGWGMTQCWEDSTSARILSANANPSIPIDQMTVGKCIDNCDAQGYLSAGLEFGRECYCGSPVYPPGESTDLGDCSMPCLGDGSLYCGGPDRMLIYHKEP</sequence>
<keyword evidence="1" id="KW-0677">Repeat</keyword>
<evidence type="ECO:0000259" key="2">
    <source>
        <dbReference type="PROSITE" id="PS51212"/>
    </source>
</evidence>
<accession>A0A6A6UAV6</accession>